<dbReference type="InterPro" id="IPR052892">
    <property type="entry name" value="NA-targeting_endonuclease"/>
</dbReference>
<evidence type="ECO:0000313" key="1">
    <source>
        <dbReference type="EMBL" id="SVD91080.1"/>
    </source>
</evidence>
<organism evidence="1">
    <name type="scientific">marine metagenome</name>
    <dbReference type="NCBI Taxonomy" id="408172"/>
    <lineage>
        <taxon>unclassified sequences</taxon>
        <taxon>metagenomes</taxon>
        <taxon>ecological metagenomes</taxon>
    </lineage>
</organism>
<dbReference type="PANTHER" id="PTHR33877">
    <property type="entry name" value="SLL1193 PROTEIN"/>
    <property type="match status" value="1"/>
</dbReference>
<dbReference type="AlphaFoldDB" id="A0A382Z717"/>
<accession>A0A382Z717</accession>
<dbReference type="CDD" id="cd00085">
    <property type="entry name" value="HNHc"/>
    <property type="match status" value="1"/>
</dbReference>
<reference evidence="1" key="1">
    <citation type="submission" date="2018-05" db="EMBL/GenBank/DDBJ databases">
        <authorList>
            <person name="Lanie J.A."/>
            <person name="Ng W.-L."/>
            <person name="Kazmierczak K.M."/>
            <person name="Andrzejewski T.M."/>
            <person name="Davidsen T.M."/>
            <person name="Wayne K.J."/>
            <person name="Tettelin H."/>
            <person name="Glass J.I."/>
            <person name="Rusch D."/>
            <person name="Podicherti R."/>
            <person name="Tsui H.-C.T."/>
            <person name="Winkler M.E."/>
        </authorList>
    </citation>
    <scope>NUCLEOTIDE SEQUENCE</scope>
</reference>
<dbReference type="EMBL" id="UINC01181400">
    <property type="protein sequence ID" value="SVD91080.1"/>
    <property type="molecule type" value="Genomic_DNA"/>
</dbReference>
<dbReference type="Gene3D" id="1.10.30.50">
    <property type="match status" value="1"/>
</dbReference>
<sequence length="108" mass="12256">MLNSLKILVLNYSYEPLQFCSAKRGIVMVLVGRAERIESDGFVIRSPSVLFQLPAVIRVLKMVKRNRRKGVNFSKKNILRRDNHTCQYCGVSNPLLTVDHVLPKSRGG</sequence>
<gene>
    <name evidence="1" type="ORF">METZ01_LOCUS443934</name>
</gene>
<name>A0A382Z717_9ZZZZ</name>
<proteinExistence type="predicted"/>
<dbReference type="PANTHER" id="PTHR33877:SF2">
    <property type="entry name" value="OS07G0170200 PROTEIN"/>
    <property type="match status" value="1"/>
</dbReference>
<evidence type="ECO:0008006" key="2">
    <source>
        <dbReference type="Google" id="ProtNLM"/>
    </source>
</evidence>
<dbReference type="InterPro" id="IPR003615">
    <property type="entry name" value="HNH_nuc"/>
</dbReference>
<feature type="non-terminal residue" evidence="1">
    <location>
        <position position="108"/>
    </location>
</feature>
<protein>
    <recommendedName>
        <fullName evidence="2">HNH nuclease domain-containing protein</fullName>
    </recommendedName>
</protein>